<evidence type="ECO:0000313" key="1">
    <source>
        <dbReference type="EMBL" id="KAI0054412.1"/>
    </source>
</evidence>
<organism evidence="1 2">
    <name type="scientific">Artomyces pyxidatus</name>
    <dbReference type="NCBI Taxonomy" id="48021"/>
    <lineage>
        <taxon>Eukaryota</taxon>
        <taxon>Fungi</taxon>
        <taxon>Dikarya</taxon>
        <taxon>Basidiomycota</taxon>
        <taxon>Agaricomycotina</taxon>
        <taxon>Agaricomycetes</taxon>
        <taxon>Russulales</taxon>
        <taxon>Auriscalpiaceae</taxon>
        <taxon>Artomyces</taxon>
    </lineage>
</organism>
<sequence>MKRLDDYAAGPDFASGDGWKHASVHLRLPCEGVTNASEEEAPTFEVKGVYYRSLTEVIKSAFQETVAKTFHFTPFQLLWHHSENPEDPPVRLISELYNSDAFIEEHEKIRSQPRDCTLETAVAAIMPASDSTHLANFGTASLWPIYAFFGNQSKYDRGKPSNFAAHHLAYLPSLPDTIQDAYRAIFGKSATAAVLTHLKRDLIHEIWELLLDEDFMHAYVHGIVILCADGITRRIFPRFFTYSADYPEKVLLASIKSLAACPCPCCFVKKDQIGALGTHADRLRRMKPRVDDARRQDKVETTRRWIFERGYAIACKAVQRVLDPLSMVPTRNAFSKRLSSFGFDFHSMFVPDLLHEFELGVWKAVFTHLLRLLYAIGGDAIQKLNKRYSDFSQLSHTICIHLADLQVSTSAYVWPRHHPSLQQ</sequence>
<comment type="caution">
    <text evidence="1">The sequence shown here is derived from an EMBL/GenBank/DDBJ whole genome shotgun (WGS) entry which is preliminary data.</text>
</comment>
<gene>
    <name evidence="1" type="ORF">BV25DRAFT_1817100</name>
</gene>
<dbReference type="Proteomes" id="UP000814140">
    <property type="component" value="Unassembled WGS sequence"/>
</dbReference>
<name>A0ACB8SDR7_9AGAM</name>
<protein>
    <submittedName>
        <fullName evidence="1">Uncharacterized protein</fullName>
    </submittedName>
</protein>
<proteinExistence type="predicted"/>
<evidence type="ECO:0000313" key="2">
    <source>
        <dbReference type="Proteomes" id="UP000814140"/>
    </source>
</evidence>
<reference evidence="1" key="2">
    <citation type="journal article" date="2022" name="New Phytol.">
        <title>Evolutionary transition to the ectomycorrhizal habit in the genomes of a hyperdiverse lineage of mushroom-forming fungi.</title>
        <authorList>
            <person name="Looney B."/>
            <person name="Miyauchi S."/>
            <person name="Morin E."/>
            <person name="Drula E."/>
            <person name="Courty P.E."/>
            <person name="Kohler A."/>
            <person name="Kuo A."/>
            <person name="LaButti K."/>
            <person name="Pangilinan J."/>
            <person name="Lipzen A."/>
            <person name="Riley R."/>
            <person name="Andreopoulos W."/>
            <person name="He G."/>
            <person name="Johnson J."/>
            <person name="Nolan M."/>
            <person name="Tritt A."/>
            <person name="Barry K.W."/>
            <person name="Grigoriev I.V."/>
            <person name="Nagy L.G."/>
            <person name="Hibbett D."/>
            <person name="Henrissat B."/>
            <person name="Matheny P.B."/>
            <person name="Labbe J."/>
            <person name="Martin F.M."/>
        </authorList>
    </citation>
    <scope>NUCLEOTIDE SEQUENCE</scope>
    <source>
        <strain evidence="1">HHB10654</strain>
    </source>
</reference>
<accession>A0ACB8SDR7</accession>
<keyword evidence="2" id="KW-1185">Reference proteome</keyword>
<reference evidence="1" key="1">
    <citation type="submission" date="2021-03" db="EMBL/GenBank/DDBJ databases">
        <authorList>
            <consortium name="DOE Joint Genome Institute"/>
            <person name="Ahrendt S."/>
            <person name="Looney B.P."/>
            <person name="Miyauchi S."/>
            <person name="Morin E."/>
            <person name="Drula E."/>
            <person name="Courty P.E."/>
            <person name="Chicoki N."/>
            <person name="Fauchery L."/>
            <person name="Kohler A."/>
            <person name="Kuo A."/>
            <person name="Labutti K."/>
            <person name="Pangilinan J."/>
            <person name="Lipzen A."/>
            <person name="Riley R."/>
            <person name="Andreopoulos W."/>
            <person name="He G."/>
            <person name="Johnson J."/>
            <person name="Barry K.W."/>
            <person name="Grigoriev I.V."/>
            <person name="Nagy L."/>
            <person name="Hibbett D."/>
            <person name="Henrissat B."/>
            <person name="Matheny P.B."/>
            <person name="Labbe J."/>
            <person name="Martin F."/>
        </authorList>
    </citation>
    <scope>NUCLEOTIDE SEQUENCE</scope>
    <source>
        <strain evidence="1">HHB10654</strain>
    </source>
</reference>
<dbReference type="EMBL" id="MU277447">
    <property type="protein sequence ID" value="KAI0054412.1"/>
    <property type="molecule type" value="Genomic_DNA"/>
</dbReference>